<dbReference type="GO" id="GO:0000407">
    <property type="term" value="C:phagophore assembly site"/>
    <property type="evidence" value="ECO:0007669"/>
    <property type="project" value="TreeGrafter"/>
</dbReference>
<dbReference type="Gene3D" id="3.30.200.20">
    <property type="entry name" value="Phosphorylase Kinase, domain 1"/>
    <property type="match status" value="1"/>
</dbReference>
<dbReference type="EnsemblPlants" id="EMT02921">
    <property type="protein sequence ID" value="EMT02921"/>
    <property type="gene ID" value="F775_08274"/>
</dbReference>
<accession>R7W5T8</accession>
<dbReference type="GO" id="GO:0000045">
    <property type="term" value="P:autophagosome assembly"/>
    <property type="evidence" value="ECO:0007669"/>
    <property type="project" value="TreeGrafter"/>
</dbReference>
<dbReference type="PANTHER" id="PTHR24348">
    <property type="entry name" value="SERINE/THREONINE-PROTEIN KINASE UNC-51-RELATED"/>
    <property type="match status" value="1"/>
</dbReference>
<reference evidence="1" key="1">
    <citation type="submission" date="2015-06" db="UniProtKB">
        <authorList>
            <consortium name="EnsemblPlants"/>
        </authorList>
    </citation>
    <scope>IDENTIFICATION</scope>
</reference>
<dbReference type="GO" id="GO:0005776">
    <property type="term" value="C:autophagosome"/>
    <property type="evidence" value="ECO:0007669"/>
    <property type="project" value="TreeGrafter"/>
</dbReference>
<dbReference type="InterPro" id="IPR045269">
    <property type="entry name" value="Atg1-like"/>
</dbReference>
<dbReference type="InterPro" id="IPR000719">
    <property type="entry name" value="Prot_kinase_dom"/>
</dbReference>
<sequence length="218" mass="24112">MAGRSTETPPTVVGGYELRERLGGRPPATSVWRAVRLSTGAPAAVKQVRLAGLPGRLRDSLDCELRFLAAVSHPNIIRLLDVVRNILLSCLGSDAILKISDFGLSRVLHPGEYAETACGTRLYMAPEVMLFQKYDDKVDLWSIGAILFELLNGYPPFRGRSNVQMLQCINRTGSLPFSQLVVPSLHPDCIDICTRLLCTNPVKRLSLQEFINHGFLRP</sequence>
<dbReference type="PANTHER" id="PTHR24348:SF53">
    <property type="entry name" value="SERINE_THREONINE-PROTEIN KINASE ATG1T"/>
    <property type="match status" value="1"/>
</dbReference>
<proteinExistence type="predicted"/>
<protein>
    <submittedName>
        <fullName evidence="1">Serine/threonine-protein kinase ULK3</fullName>
    </submittedName>
</protein>
<dbReference type="GO" id="GO:0016020">
    <property type="term" value="C:membrane"/>
    <property type="evidence" value="ECO:0007669"/>
    <property type="project" value="TreeGrafter"/>
</dbReference>
<name>R7W5T8_AEGTA</name>
<dbReference type="PROSITE" id="PS50011">
    <property type="entry name" value="PROTEIN_KINASE_DOM"/>
    <property type="match status" value="1"/>
</dbReference>
<dbReference type="Gene3D" id="1.10.510.10">
    <property type="entry name" value="Transferase(Phosphotransferase) domain 1"/>
    <property type="match status" value="1"/>
</dbReference>
<dbReference type="AlphaFoldDB" id="R7W5T8"/>
<dbReference type="GO" id="GO:0010506">
    <property type="term" value="P:regulation of autophagy"/>
    <property type="evidence" value="ECO:0007669"/>
    <property type="project" value="InterPro"/>
</dbReference>
<dbReference type="Pfam" id="PF00069">
    <property type="entry name" value="Pkinase"/>
    <property type="match status" value="1"/>
</dbReference>
<dbReference type="GO" id="GO:0004674">
    <property type="term" value="F:protein serine/threonine kinase activity"/>
    <property type="evidence" value="ECO:0007669"/>
    <property type="project" value="InterPro"/>
</dbReference>
<dbReference type="GO" id="GO:0005524">
    <property type="term" value="F:ATP binding"/>
    <property type="evidence" value="ECO:0007669"/>
    <property type="project" value="InterPro"/>
</dbReference>
<dbReference type="SUPFAM" id="SSF56112">
    <property type="entry name" value="Protein kinase-like (PK-like)"/>
    <property type="match status" value="1"/>
</dbReference>
<dbReference type="GO" id="GO:0005829">
    <property type="term" value="C:cytosol"/>
    <property type="evidence" value="ECO:0007669"/>
    <property type="project" value="TreeGrafter"/>
</dbReference>
<dbReference type="ExpressionAtlas" id="R7W5T8">
    <property type="expression patterns" value="baseline"/>
</dbReference>
<organism evidence="1">
    <name type="scientific">Aegilops tauschii</name>
    <name type="common">Tausch's goatgrass</name>
    <name type="synonym">Aegilops squarrosa</name>
    <dbReference type="NCBI Taxonomy" id="37682"/>
    <lineage>
        <taxon>Eukaryota</taxon>
        <taxon>Viridiplantae</taxon>
        <taxon>Streptophyta</taxon>
        <taxon>Embryophyta</taxon>
        <taxon>Tracheophyta</taxon>
        <taxon>Spermatophyta</taxon>
        <taxon>Magnoliopsida</taxon>
        <taxon>Liliopsida</taxon>
        <taxon>Poales</taxon>
        <taxon>Poaceae</taxon>
        <taxon>BOP clade</taxon>
        <taxon>Pooideae</taxon>
        <taxon>Triticodae</taxon>
        <taxon>Triticeae</taxon>
        <taxon>Triticinae</taxon>
        <taxon>Aegilops</taxon>
    </lineage>
</organism>
<dbReference type="InterPro" id="IPR011009">
    <property type="entry name" value="Kinase-like_dom_sf"/>
</dbReference>
<evidence type="ECO:0000313" key="1">
    <source>
        <dbReference type="EnsemblPlants" id="EMT02921"/>
    </source>
</evidence>